<dbReference type="InterPro" id="IPR016181">
    <property type="entry name" value="Acyl_CoA_acyltransferase"/>
</dbReference>
<proteinExistence type="predicted"/>
<keyword evidence="4" id="KW-1185">Reference proteome</keyword>
<keyword evidence="1 3" id="KW-0808">Transferase</keyword>
<dbReference type="InterPro" id="IPR000182">
    <property type="entry name" value="GNAT_dom"/>
</dbReference>
<dbReference type="CDD" id="cd04301">
    <property type="entry name" value="NAT_SF"/>
    <property type="match status" value="1"/>
</dbReference>
<dbReference type="InterPro" id="IPR050769">
    <property type="entry name" value="NAT_camello-type"/>
</dbReference>
<evidence type="ECO:0000256" key="1">
    <source>
        <dbReference type="ARBA" id="ARBA00022679"/>
    </source>
</evidence>
<accession>A0A7X9XCY8</accession>
<dbReference type="Pfam" id="PF00583">
    <property type="entry name" value="Acetyltransf_1"/>
    <property type="match status" value="1"/>
</dbReference>
<comment type="caution">
    <text evidence="3">The sequence shown here is derived from an EMBL/GenBank/DDBJ whole genome shotgun (WGS) entry which is preliminary data.</text>
</comment>
<name>A0A7X9XCY8_9BACT</name>
<dbReference type="SUPFAM" id="SSF55729">
    <property type="entry name" value="Acyl-CoA N-acyltransferases (Nat)"/>
    <property type="match status" value="1"/>
</dbReference>
<dbReference type="Gene3D" id="3.40.630.30">
    <property type="match status" value="1"/>
</dbReference>
<dbReference type="PANTHER" id="PTHR13947:SF37">
    <property type="entry name" value="LD18367P"/>
    <property type="match status" value="1"/>
</dbReference>
<protein>
    <submittedName>
        <fullName evidence="3">GNAT family N-acetyltransferase</fullName>
    </submittedName>
</protein>
<organism evidence="3 4">
    <name type="scientific">Flammeovirga aprica JL-4</name>
    <dbReference type="NCBI Taxonomy" id="694437"/>
    <lineage>
        <taxon>Bacteria</taxon>
        <taxon>Pseudomonadati</taxon>
        <taxon>Bacteroidota</taxon>
        <taxon>Cytophagia</taxon>
        <taxon>Cytophagales</taxon>
        <taxon>Flammeovirgaceae</taxon>
        <taxon>Flammeovirga</taxon>
    </lineage>
</organism>
<reference evidence="3 4" key="1">
    <citation type="submission" date="2020-04" db="EMBL/GenBank/DDBJ databases">
        <title>Flammeovirga sp. SR4, a novel species isolated from seawater.</title>
        <authorList>
            <person name="Wang X."/>
        </authorList>
    </citation>
    <scope>NUCLEOTIDE SEQUENCE [LARGE SCALE GENOMIC DNA]</scope>
    <source>
        <strain evidence="3 4">ATCC 23126</strain>
    </source>
</reference>
<dbReference type="RefSeq" id="WP_169660444.1">
    <property type="nucleotide sequence ID" value="NZ_JABANE010000146.1"/>
</dbReference>
<dbReference type="Proteomes" id="UP000576082">
    <property type="component" value="Unassembled WGS sequence"/>
</dbReference>
<dbReference type="GO" id="GO:0008080">
    <property type="term" value="F:N-acetyltransferase activity"/>
    <property type="evidence" value="ECO:0007669"/>
    <property type="project" value="InterPro"/>
</dbReference>
<evidence type="ECO:0000259" key="2">
    <source>
        <dbReference type="PROSITE" id="PS51186"/>
    </source>
</evidence>
<evidence type="ECO:0000313" key="3">
    <source>
        <dbReference type="EMBL" id="NME72250.1"/>
    </source>
</evidence>
<feature type="domain" description="N-acetyltransferase" evidence="2">
    <location>
        <begin position="4"/>
        <end position="172"/>
    </location>
</feature>
<dbReference type="PANTHER" id="PTHR13947">
    <property type="entry name" value="GNAT FAMILY N-ACETYLTRANSFERASE"/>
    <property type="match status" value="1"/>
</dbReference>
<dbReference type="AlphaFoldDB" id="A0A7X9XCY8"/>
<gene>
    <name evidence="3" type="ORF">HHU12_30095</name>
</gene>
<sequence length="172" mass="19808">MNNIVIREAFPGEYSAIGEMMVEVYSSLEGFPQREEMPDYYEMLLNVGDLTTKENITIYVAIENELIAGAVVFVKDMVDYGSEGIATSISNACGFRLLTVDHRHQGKGIGKKLVEFCLQKGQNLNRDRLIIHSTKPMKLAWEMYERLGFTRDEKLDIEKEELKVYGFNYNYR</sequence>
<dbReference type="PROSITE" id="PS51186">
    <property type="entry name" value="GNAT"/>
    <property type="match status" value="1"/>
</dbReference>
<evidence type="ECO:0000313" key="4">
    <source>
        <dbReference type="Proteomes" id="UP000576082"/>
    </source>
</evidence>
<dbReference type="EMBL" id="JABANE010000146">
    <property type="protein sequence ID" value="NME72250.1"/>
    <property type="molecule type" value="Genomic_DNA"/>
</dbReference>